<dbReference type="GO" id="GO:0052621">
    <property type="term" value="F:diguanylate cyclase activity"/>
    <property type="evidence" value="ECO:0007669"/>
    <property type="project" value="UniProtKB-EC"/>
</dbReference>
<dbReference type="SMART" id="SM00267">
    <property type="entry name" value="GGDEF"/>
    <property type="match status" value="1"/>
</dbReference>
<dbReference type="SMART" id="SM00897">
    <property type="entry name" value="FIST"/>
    <property type="match status" value="1"/>
</dbReference>
<name>A0A4U1BCQ3_9GAMM</name>
<dbReference type="Gene3D" id="3.30.70.270">
    <property type="match status" value="1"/>
</dbReference>
<dbReference type="OrthoDB" id="73375at2"/>
<proteinExistence type="predicted"/>
<dbReference type="RefSeq" id="WP_136853595.1">
    <property type="nucleotide sequence ID" value="NZ_SWCI01000007.1"/>
</dbReference>
<dbReference type="InterPro" id="IPR043128">
    <property type="entry name" value="Rev_trsase/Diguanyl_cyclase"/>
</dbReference>
<dbReference type="InterPro" id="IPR050469">
    <property type="entry name" value="Diguanylate_Cyclase"/>
</dbReference>
<dbReference type="Pfam" id="PF10442">
    <property type="entry name" value="FIST_C"/>
    <property type="match status" value="1"/>
</dbReference>
<dbReference type="SMART" id="SM01204">
    <property type="entry name" value="FIST_C"/>
    <property type="match status" value="1"/>
</dbReference>
<accession>A0A4U1BCQ3</accession>
<evidence type="ECO:0000256" key="2">
    <source>
        <dbReference type="ARBA" id="ARBA00034247"/>
    </source>
</evidence>
<comment type="caution">
    <text evidence="4">The sequence shown here is derived from an EMBL/GenBank/DDBJ whole genome shotgun (WGS) entry which is preliminary data.</text>
</comment>
<dbReference type="Pfam" id="PF00990">
    <property type="entry name" value="GGDEF"/>
    <property type="match status" value="1"/>
</dbReference>
<dbReference type="PANTHER" id="PTHR45138">
    <property type="entry name" value="REGULATORY COMPONENTS OF SENSORY TRANSDUCTION SYSTEM"/>
    <property type="match status" value="1"/>
</dbReference>
<dbReference type="Proteomes" id="UP000305674">
    <property type="component" value="Unassembled WGS sequence"/>
</dbReference>
<evidence type="ECO:0000313" key="5">
    <source>
        <dbReference type="Proteomes" id="UP000305674"/>
    </source>
</evidence>
<comment type="catalytic activity">
    <reaction evidence="2">
        <text>2 GTP = 3',3'-c-di-GMP + 2 diphosphate</text>
        <dbReference type="Rhea" id="RHEA:24898"/>
        <dbReference type="ChEBI" id="CHEBI:33019"/>
        <dbReference type="ChEBI" id="CHEBI:37565"/>
        <dbReference type="ChEBI" id="CHEBI:58805"/>
        <dbReference type="EC" id="2.7.7.65"/>
    </reaction>
</comment>
<keyword evidence="5" id="KW-1185">Reference proteome</keyword>
<dbReference type="CDD" id="cd01949">
    <property type="entry name" value="GGDEF"/>
    <property type="match status" value="1"/>
</dbReference>
<reference evidence="4 5" key="1">
    <citation type="submission" date="2019-04" db="EMBL/GenBank/DDBJ databases">
        <authorList>
            <person name="Hwang J.C."/>
        </authorList>
    </citation>
    <scope>NUCLEOTIDE SEQUENCE [LARGE SCALE GENOMIC DNA]</scope>
    <source>
        <strain evidence="4 5">IMCC35001</strain>
    </source>
</reference>
<dbReference type="InterPro" id="IPR029787">
    <property type="entry name" value="Nucleotide_cyclase"/>
</dbReference>
<dbReference type="InterPro" id="IPR000160">
    <property type="entry name" value="GGDEF_dom"/>
</dbReference>
<dbReference type="InterPro" id="IPR013702">
    <property type="entry name" value="FIST_domain_N"/>
</dbReference>
<dbReference type="InterPro" id="IPR019494">
    <property type="entry name" value="FIST_C"/>
</dbReference>
<sequence length="588" mass="65645">MKQLSFNLDSNSELTSLLADPELGRWAERASAMLVQIYSAQQEPEWLESIAAAILARYPQARVVGASTVGEIHLGHTLTGSTVVGVTLLESSGVETLFLPCKRGDEEHTAKELLQILAQRLKVAGLLLLTTSTTFNANTLIAGLNRGRLAYPVFGGGAADYGRVKRSLVLHQQRCRDSGVVAVIFKGDDLHIDCHSYLGWRALSRPMIATEVKGLTLTLLDNRPAFEVLARYLNIANDERFHLNCLEFPLMVTRGKHTLARTPISVCRDRSVEFFADIRQGEEVRLGYGDPRMIIRDARQVHDKMTRFAPEAVFLYSCGCRRFLMQEQVELETLPFAKLAPTTGFYTYGEFYGNGEDLLLLNSTMVAVGLREGEAPPARETLRDPPEEAAELVDDPYANQHLRIMGRLMHFIDAVTDELQQASHELEEKTTVDKLTQLPNRVQMEELLTQEILSEERYGRPFSLILMDIDNMAEINDRHGRLIGDEVLAETAQLLSAHTRRTDMVGRWEGGTFMVILPDTQLAEAKVAAVKLYAMFGQTHFTHGEHCTASLGVAQYPPDYSLEQMISRVRQSLSRAKQGGGDQVNTLN</sequence>
<protein>
    <recommendedName>
        <fullName evidence="1">diguanylate cyclase</fullName>
        <ecNumber evidence="1">2.7.7.65</ecNumber>
    </recommendedName>
</protein>
<dbReference type="Pfam" id="PF08495">
    <property type="entry name" value="FIST"/>
    <property type="match status" value="1"/>
</dbReference>
<evidence type="ECO:0000313" key="4">
    <source>
        <dbReference type="EMBL" id="TKB48484.1"/>
    </source>
</evidence>
<organism evidence="4 5">
    <name type="scientific">Ferrimonas sediminicola</name>
    <dbReference type="NCBI Taxonomy" id="2569538"/>
    <lineage>
        <taxon>Bacteria</taxon>
        <taxon>Pseudomonadati</taxon>
        <taxon>Pseudomonadota</taxon>
        <taxon>Gammaproteobacteria</taxon>
        <taxon>Alteromonadales</taxon>
        <taxon>Ferrimonadaceae</taxon>
        <taxon>Ferrimonas</taxon>
    </lineage>
</organism>
<feature type="domain" description="GGDEF" evidence="3">
    <location>
        <begin position="460"/>
        <end position="588"/>
    </location>
</feature>
<gene>
    <name evidence="4" type="ORF">FCL40_12295</name>
</gene>
<dbReference type="PROSITE" id="PS50887">
    <property type="entry name" value="GGDEF"/>
    <property type="match status" value="1"/>
</dbReference>
<dbReference type="EC" id="2.7.7.65" evidence="1"/>
<dbReference type="SUPFAM" id="SSF55073">
    <property type="entry name" value="Nucleotide cyclase"/>
    <property type="match status" value="1"/>
</dbReference>
<dbReference type="AlphaFoldDB" id="A0A4U1BCQ3"/>
<evidence type="ECO:0000259" key="3">
    <source>
        <dbReference type="PROSITE" id="PS50887"/>
    </source>
</evidence>
<dbReference type="PANTHER" id="PTHR45138:SF9">
    <property type="entry name" value="DIGUANYLATE CYCLASE DGCM-RELATED"/>
    <property type="match status" value="1"/>
</dbReference>
<dbReference type="NCBIfam" id="TIGR00254">
    <property type="entry name" value="GGDEF"/>
    <property type="match status" value="1"/>
</dbReference>
<dbReference type="EMBL" id="SWCI01000007">
    <property type="protein sequence ID" value="TKB48484.1"/>
    <property type="molecule type" value="Genomic_DNA"/>
</dbReference>
<evidence type="ECO:0000256" key="1">
    <source>
        <dbReference type="ARBA" id="ARBA00012528"/>
    </source>
</evidence>